<dbReference type="InterPro" id="IPR001119">
    <property type="entry name" value="SLH_dom"/>
</dbReference>
<feature type="domain" description="SLH" evidence="4">
    <location>
        <begin position="87"/>
        <end position="141"/>
    </location>
</feature>
<feature type="chain" id="PRO_5046356854" evidence="3">
    <location>
        <begin position="27"/>
        <end position="867"/>
    </location>
</feature>
<reference evidence="5 6" key="1">
    <citation type="submission" date="2024-03" db="EMBL/GenBank/DDBJ databases">
        <title>Human intestinal bacterial collection.</title>
        <authorList>
            <person name="Pauvert C."/>
            <person name="Hitch T.C.A."/>
            <person name="Clavel T."/>
        </authorList>
    </citation>
    <scope>NUCLEOTIDE SEQUENCE [LARGE SCALE GENOMIC DNA]</scope>
    <source>
        <strain evidence="5 6">CLA-AP-H34</strain>
    </source>
</reference>
<dbReference type="SUPFAM" id="SSF51126">
    <property type="entry name" value="Pectin lyase-like"/>
    <property type="match status" value="1"/>
</dbReference>
<feature type="domain" description="SLH" evidence="4">
    <location>
        <begin position="142"/>
        <end position="205"/>
    </location>
</feature>
<evidence type="ECO:0000256" key="2">
    <source>
        <dbReference type="SAM" id="MobiDB-lite"/>
    </source>
</evidence>
<keyword evidence="6" id="KW-1185">Reference proteome</keyword>
<keyword evidence="1" id="KW-0677">Repeat</keyword>
<evidence type="ECO:0000313" key="5">
    <source>
        <dbReference type="EMBL" id="MEQ2455928.1"/>
    </source>
</evidence>
<sequence length="867" mass="90214">MKHKKLVALTLSAAMTLSMTVLPANAADFSDVEDHWGEKAIERWADYGVVQGSDGAFRPDADMTRGEMAAVLSRLLGLTQTAENTFPDLDADAWYTADVLKCVSAGILQGDGTNVNPQGTVTRQEAAVMLARALGIQPVEGDSSFNDAGTVADWASGYVNALSERGIINGVGGGNFAPESEINRASLVTILDNSISGYANQPGATIEATGTGITLVAAANVTVTGAAEDILVAAGAAGGTVTLSDVQVSGTVTVEADRTAMDLTGTTSVSNLELTERASSTTVTVAEAAAVSTVSNEAANIALTGTGKVDKVVTTTDSVRVETEGTELVLPDQGSEPSVPSQPEGGASSGGSSSGGSSSDEEDDTSYNTVSFETLDGTVIATANVVNGNTATAPTSGLPVVGEGEKLTWYVKDGEPFDLSTPIQNNLQLVAVVGSSAFASGNGTQAYPYRITNTSELQGMATLSEAMKTTGYVFRLDADLDLNGIPGEDWGYVTNYFQGVFDGNGHTLTADKTNRGYLINYTIGDATVKDLTIVQNEVFFGVMATANYVAGATGHVTVENITAKSAEGTVAQMSNNDSSFITFMASHPDSSVTFRNCVNEADLHLTGNYAGIFLGGYMGGAKNLTEGTIVFDGCRNTGTVQGPYIGFFTGNENDKPDASKITIQNCVNEGVLLATKGVNWFAVNLGGTDPGTVGANELAAGLAVNNGTMQVLEKLEVTLTVGADGVLTPTANTEAATRFEISVYAQNSYTDAGVSAGSSYVWLNEDVLPGESTAVLTKLDKIVGASLYEEQDIQWDEVADREIYCNARYVVRDGIMVVHEQDMIDGFNNTADSVKLNSAPRYRVNVYAGDSLLGTADFTNSTLTAGE</sequence>
<dbReference type="Gene3D" id="2.160.20.110">
    <property type="match status" value="1"/>
</dbReference>
<evidence type="ECO:0000256" key="3">
    <source>
        <dbReference type="SAM" id="SignalP"/>
    </source>
</evidence>
<accession>A0ABV1EMX1</accession>
<organism evidence="5 6">
    <name type="scientific">Flavonifractor hominis</name>
    <dbReference type="NCBI Taxonomy" id="3133178"/>
    <lineage>
        <taxon>Bacteria</taxon>
        <taxon>Bacillati</taxon>
        <taxon>Bacillota</taxon>
        <taxon>Clostridia</taxon>
        <taxon>Eubacteriales</taxon>
        <taxon>Oscillospiraceae</taxon>
        <taxon>Flavonifractor</taxon>
    </lineage>
</organism>
<feature type="signal peptide" evidence="3">
    <location>
        <begin position="1"/>
        <end position="26"/>
    </location>
</feature>
<dbReference type="PANTHER" id="PTHR43308:SF5">
    <property type="entry name" value="S-LAYER PROTEIN _ PEPTIDOGLYCAN ENDO-BETA-N-ACETYLGLUCOSAMINIDASE"/>
    <property type="match status" value="1"/>
</dbReference>
<comment type="caution">
    <text evidence="5">The sequence shown here is derived from an EMBL/GenBank/DDBJ whole genome shotgun (WGS) entry which is preliminary data.</text>
</comment>
<dbReference type="Pfam" id="PF00395">
    <property type="entry name" value="SLH"/>
    <property type="match status" value="3"/>
</dbReference>
<feature type="domain" description="SLH" evidence="4">
    <location>
        <begin position="24"/>
        <end position="86"/>
    </location>
</feature>
<gene>
    <name evidence="5" type="ORF">WMO45_05280</name>
</gene>
<dbReference type="RefSeq" id="WP_349139525.1">
    <property type="nucleotide sequence ID" value="NZ_JBBMFT010000002.1"/>
</dbReference>
<name>A0ABV1EMX1_9FIRM</name>
<evidence type="ECO:0000313" key="6">
    <source>
        <dbReference type="Proteomes" id="UP001440599"/>
    </source>
</evidence>
<dbReference type="InterPro" id="IPR051465">
    <property type="entry name" value="Cell_Envelope_Struct_Comp"/>
</dbReference>
<evidence type="ECO:0000259" key="4">
    <source>
        <dbReference type="PROSITE" id="PS51272"/>
    </source>
</evidence>
<keyword evidence="3" id="KW-0732">Signal</keyword>
<dbReference type="InterPro" id="IPR011050">
    <property type="entry name" value="Pectin_lyase_fold/virulence"/>
</dbReference>
<protein>
    <submittedName>
        <fullName evidence="5">S-layer homology domain-containing protein</fullName>
    </submittedName>
</protein>
<dbReference type="PANTHER" id="PTHR43308">
    <property type="entry name" value="OUTER MEMBRANE PROTEIN ALPHA-RELATED"/>
    <property type="match status" value="1"/>
</dbReference>
<dbReference type="Proteomes" id="UP001440599">
    <property type="component" value="Unassembled WGS sequence"/>
</dbReference>
<evidence type="ECO:0000256" key="1">
    <source>
        <dbReference type="ARBA" id="ARBA00022737"/>
    </source>
</evidence>
<proteinExistence type="predicted"/>
<dbReference type="PROSITE" id="PS51272">
    <property type="entry name" value="SLH"/>
    <property type="match status" value="3"/>
</dbReference>
<feature type="region of interest" description="Disordered" evidence="2">
    <location>
        <begin position="323"/>
        <end position="366"/>
    </location>
</feature>
<dbReference type="EMBL" id="JBBMFT010000002">
    <property type="protein sequence ID" value="MEQ2455928.1"/>
    <property type="molecule type" value="Genomic_DNA"/>
</dbReference>